<organism evidence="3 4">
    <name type="scientific">Trametes cubensis</name>
    <dbReference type="NCBI Taxonomy" id="1111947"/>
    <lineage>
        <taxon>Eukaryota</taxon>
        <taxon>Fungi</taxon>
        <taxon>Dikarya</taxon>
        <taxon>Basidiomycota</taxon>
        <taxon>Agaricomycotina</taxon>
        <taxon>Agaricomycetes</taxon>
        <taxon>Polyporales</taxon>
        <taxon>Polyporaceae</taxon>
        <taxon>Trametes</taxon>
    </lineage>
</organism>
<gene>
    <name evidence="3" type="ORF">ONZ51_g3580</name>
</gene>
<evidence type="ECO:0000313" key="3">
    <source>
        <dbReference type="EMBL" id="KAJ8488438.1"/>
    </source>
</evidence>
<accession>A0AAD7XDD3</accession>
<evidence type="ECO:0000256" key="1">
    <source>
        <dbReference type="SAM" id="MobiDB-lite"/>
    </source>
</evidence>
<evidence type="ECO:0000259" key="2">
    <source>
        <dbReference type="PROSITE" id="PS50097"/>
    </source>
</evidence>
<feature type="region of interest" description="Disordered" evidence="1">
    <location>
        <begin position="212"/>
        <end position="235"/>
    </location>
</feature>
<feature type="region of interest" description="Disordered" evidence="1">
    <location>
        <begin position="1"/>
        <end position="26"/>
    </location>
</feature>
<name>A0AAD7XDD3_9APHY</name>
<keyword evidence="4" id="KW-1185">Reference proteome</keyword>
<sequence length="375" mass="41829">MSCERPAKRSRLSTPDSDVSGTLDGASCTHGDIPVTVQEDEDVWFWDGDVILSPQGRAPSFRVYRDLLERESPVFRSIFAQTIPDAAKTADGCPVVYLNDSASQLKTFLLVLLCGENYYYEHTGYAFSITFENLSALIRLGHKYQIQDIVDDGVARLKRFYPIDYCEWEDRAIRSVYVTATGADAPEAISLAYLTDTPSILPTAYLTCATLGSEPPPVEDEDEDEDEDGGETAQDHSLLSLVRTLAPSDLERVISGKLALGRSRAVRLLSILRAVPAPYCTREERCIIAHQRNLRECRVDDFKHAVDSAQAFEPLHEWLWESVDEVALCGACATESSQIDERMALGTWCELPSMFNLSVEGWPKTWRDVLESSLA</sequence>
<comment type="caution">
    <text evidence="3">The sequence shown here is derived from an EMBL/GenBank/DDBJ whole genome shotgun (WGS) entry which is preliminary data.</text>
</comment>
<dbReference type="Gene3D" id="3.30.710.10">
    <property type="entry name" value="Potassium Channel Kv1.1, Chain A"/>
    <property type="match status" value="1"/>
</dbReference>
<feature type="domain" description="BTB" evidence="2">
    <location>
        <begin position="48"/>
        <end position="121"/>
    </location>
</feature>
<dbReference type="PROSITE" id="PS50097">
    <property type="entry name" value="BTB"/>
    <property type="match status" value="1"/>
</dbReference>
<proteinExistence type="predicted"/>
<dbReference type="Proteomes" id="UP001215151">
    <property type="component" value="Unassembled WGS sequence"/>
</dbReference>
<reference evidence="3" key="1">
    <citation type="submission" date="2022-11" db="EMBL/GenBank/DDBJ databases">
        <title>Genome Sequence of Cubamyces cubensis.</title>
        <authorList>
            <person name="Buettner E."/>
        </authorList>
    </citation>
    <scope>NUCLEOTIDE SEQUENCE</scope>
    <source>
        <strain evidence="3">MPL-01</strain>
    </source>
</reference>
<dbReference type="EMBL" id="JAPEVG010000063">
    <property type="protein sequence ID" value="KAJ8488438.1"/>
    <property type="molecule type" value="Genomic_DNA"/>
</dbReference>
<dbReference type="AlphaFoldDB" id="A0AAD7XDD3"/>
<feature type="compositionally biased region" description="Acidic residues" evidence="1">
    <location>
        <begin position="217"/>
        <end position="230"/>
    </location>
</feature>
<protein>
    <recommendedName>
        <fullName evidence="2">BTB domain-containing protein</fullName>
    </recommendedName>
</protein>
<evidence type="ECO:0000313" key="4">
    <source>
        <dbReference type="Proteomes" id="UP001215151"/>
    </source>
</evidence>
<dbReference type="InterPro" id="IPR011333">
    <property type="entry name" value="SKP1/BTB/POZ_sf"/>
</dbReference>
<dbReference type="InterPro" id="IPR000210">
    <property type="entry name" value="BTB/POZ_dom"/>
</dbReference>